<dbReference type="OrthoDB" id="2598858at2"/>
<sequence length="173" mass="19940">MSRSWERKVQKNQTVINKQRKKQGKAPLMATAKSTAEPIDTFKGRSILMPAFLVLFTAMYVILTLNSDNYKNSGKMFWVTIGLYLFLALVFALRRPYMAVGKDYIRSRRFGGDRSVYKANIKAITIQKGYVIVEQIKGGNWVFSRVINRYPTEQMAERLRTFAASQEIPLNEK</sequence>
<evidence type="ECO:0000313" key="2">
    <source>
        <dbReference type="Proteomes" id="UP000275368"/>
    </source>
</evidence>
<name>A0A3G9INJ2_9BACL</name>
<evidence type="ECO:0000313" key="1">
    <source>
        <dbReference type="EMBL" id="BBH19886.1"/>
    </source>
</evidence>
<proteinExistence type="predicted"/>
<organism evidence="1 2">
    <name type="scientific">Paenibacillus baekrokdamisoli</name>
    <dbReference type="NCBI Taxonomy" id="1712516"/>
    <lineage>
        <taxon>Bacteria</taxon>
        <taxon>Bacillati</taxon>
        <taxon>Bacillota</taxon>
        <taxon>Bacilli</taxon>
        <taxon>Bacillales</taxon>
        <taxon>Paenibacillaceae</taxon>
        <taxon>Paenibacillus</taxon>
    </lineage>
</organism>
<gene>
    <name evidence="1" type="ORF">Back11_12310</name>
</gene>
<accession>A0A3G9INJ2</accession>
<protein>
    <submittedName>
        <fullName evidence="1">Uncharacterized protein</fullName>
    </submittedName>
</protein>
<dbReference type="RefSeq" id="WP_125654557.1">
    <property type="nucleotide sequence ID" value="NZ_AP019308.1"/>
</dbReference>
<reference evidence="1 2" key="1">
    <citation type="submission" date="2018-11" db="EMBL/GenBank/DDBJ databases">
        <title>Complete genome sequence of Paenibacillus baekrokdamisoli strain KCTC 33723.</title>
        <authorList>
            <person name="Kang S.W."/>
            <person name="Lee K.C."/>
            <person name="Kim K.K."/>
            <person name="Kim J.S."/>
            <person name="Kim D.S."/>
            <person name="Ko S.H."/>
            <person name="Yang S.H."/>
            <person name="Lee J.S."/>
        </authorList>
    </citation>
    <scope>NUCLEOTIDE SEQUENCE [LARGE SCALE GENOMIC DNA]</scope>
    <source>
        <strain evidence="1 2">KCTC 33723</strain>
    </source>
</reference>
<keyword evidence="2" id="KW-1185">Reference proteome</keyword>
<dbReference type="Proteomes" id="UP000275368">
    <property type="component" value="Chromosome"/>
</dbReference>
<dbReference type="AlphaFoldDB" id="A0A3G9INJ2"/>
<dbReference type="EMBL" id="AP019308">
    <property type="protein sequence ID" value="BBH19886.1"/>
    <property type="molecule type" value="Genomic_DNA"/>
</dbReference>
<dbReference type="KEGG" id="pbk:Back11_12310"/>